<feature type="region of interest" description="Disordered" evidence="1">
    <location>
        <begin position="1"/>
        <end position="38"/>
    </location>
</feature>
<dbReference type="OrthoDB" id="10407419at2759"/>
<keyword evidence="3" id="KW-1185">Reference proteome</keyword>
<reference evidence="2" key="1">
    <citation type="submission" date="2020-01" db="EMBL/GenBank/DDBJ databases">
        <authorList>
            <consortium name="DOE Joint Genome Institute"/>
            <person name="Haridas S."/>
            <person name="Albert R."/>
            <person name="Binder M."/>
            <person name="Bloem J."/>
            <person name="Labutti K."/>
            <person name="Salamov A."/>
            <person name="Andreopoulos B."/>
            <person name="Baker S.E."/>
            <person name="Barry K."/>
            <person name="Bills G."/>
            <person name="Bluhm B.H."/>
            <person name="Cannon C."/>
            <person name="Castanera R."/>
            <person name="Culley D.E."/>
            <person name="Daum C."/>
            <person name="Ezra D."/>
            <person name="Gonzalez J.B."/>
            <person name="Henrissat B."/>
            <person name="Kuo A."/>
            <person name="Liang C."/>
            <person name="Lipzen A."/>
            <person name="Lutzoni F."/>
            <person name="Magnuson J."/>
            <person name="Mondo S."/>
            <person name="Nolan M."/>
            <person name="Ohm R."/>
            <person name="Pangilinan J."/>
            <person name="Park H.-J."/>
            <person name="Ramirez L."/>
            <person name="Alfaro M."/>
            <person name="Sun H."/>
            <person name="Tritt A."/>
            <person name="Yoshinaga Y."/>
            <person name="Zwiers L.-H."/>
            <person name="Turgeon B.G."/>
            <person name="Goodwin S.B."/>
            <person name="Spatafora J.W."/>
            <person name="Crous P.W."/>
            <person name="Grigoriev I.V."/>
        </authorList>
    </citation>
    <scope>NUCLEOTIDE SEQUENCE</scope>
    <source>
        <strain evidence="2">P77</strain>
    </source>
</reference>
<name>A0A6A5KQ32_9PLEO</name>
<dbReference type="Proteomes" id="UP000800040">
    <property type="component" value="Unassembled WGS sequence"/>
</dbReference>
<evidence type="ECO:0000256" key="1">
    <source>
        <dbReference type="SAM" id="MobiDB-lite"/>
    </source>
</evidence>
<feature type="compositionally biased region" description="Polar residues" evidence="1">
    <location>
        <begin position="22"/>
        <end position="38"/>
    </location>
</feature>
<dbReference type="AlphaFoldDB" id="A0A6A5KQ32"/>
<protein>
    <submittedName>
        <fullName evidence="2">Uncharacterized protein</fullName>
    </submittedName>
</protein>
<dbReference type="EMBL" id="ML975245">
    <property type="protein sequence ID" value="KAF1839328.1"/>
    <property type="molecule type" value="Genomic_DNA"/>
</dbReference>
<gene>
    <name evidence="2" type="ORF">BDW02DRAFT_563868</name>
</gene>
<organism evidence="2 3">
    <name type="scientific">Decorospora gaudefroyi</name>
    <dbReference type="NCBI Taxonomy" id="184978"/>
    <lineage>
        <taxon>Eukaryota</taxon>
        <taxon>Fungi</taxon>
        <taxon>Dikarya</taxon>
        <taxon>Ascomycota</taxon>
        <taxon>Pezizomycotina</taxon>
        <taxon>Dothideomycetes</taxon>
        <taxon>Pleosporomycetidae</taxon>
        <taxon>Pleosporales</taxon>
        <taxon>Pleosporineae</taxon>
        <taxon>Pleosporaceae</taxon>
        <taxon>Decorospora</taxon>
    </lineage>
</organism>
<proteinExistence type="predicted"/>
<evidence type="ECO:0000313" key="2">
    <source>
        <dbReference type="EMBL" id="KAF1839328.1"/>
    </source>
</evidence>
<evidence type="ECO:0000313" key="3">
    <source>
        <dbReference type="Proteomes" id="UP000800040"/>
    </source>
</evidence>
<sequence length="136" mass="15072">MALKRGSADPSAPRKRVKATPRGTQSQPVVIEDSQQSQRLSPRLALIKSRLSDDTFESQLRSAAPEAAIVAPDKDASEAAIVEHGAEDDGFDAHLEDNFNDIEWSRLSGHVKPLASSRARRSWIYRHGWQAARGEW</sequence>
<accession>A0A6A5KQ32</accession>